<comment type="caution">
    <text evidence="11">The sequence shown here is derived from an EMBL/GenBank/DDBJ whole genome shotgun (WGS) entry which is preliminary data.</text>
</comment>
<dbReference type="PANTHER" id="PTHR11537:SF254">
    <property type="entry name" value="POTASSIUM VOLTAGE-GATED CHANNEL PROTEIN SHAB"/>
    <property type="match status" value="1"/>
</dbReference>
<feature type="transmembrane region" description="Helical" evidence="9">
    <location>
        <begin position="97"/>
        <end position="116"/>
    </location>
</feature>
<proteinExistence type="predicted"/>
<dbReference type="Gene3D" id="1.20.120.350">
    <property type="entry name" value="Voltage-gated potassium channels. Chain C"/>
    <property type="match status" value="1"/>
</dbReference>
<protein>
    <submittedName>
        <fullName evidence="11">Potassium channel protein</fullName>
    </submittedName>
</protein>
<keyword evidence="6 9" id="KW-0472">Membrane</keyword>
<accession>A0ABQ1KGG6</accession>
<evidence type="ECO:0000256" key="7">
    <source>
        <dbReference type="ARBA" id="ARBA00023303"/>
    </source>
</evidence>
<gene>
    <name evidence="11" type="ORF">GCM10011352_21910</name>
</gene>
<feature type="transmembrane region" description="Helical" evidence="9">
    <location>
        <begin position="35"/>
        <end position="52"/>
    </location>
</feature>
<evidence type="ECO:0000256" key="1">
    <source>
        <dbReference type="ARBA" id="ARBA00004141"/>
    </source>
</evidence>
<dbReference type="InterPro" id="IPR013099">
    <property type="entry name" value="K_chnl_dom"/>
</dbReference>
<comment type="subcellular location">
    <subcellularLocation>
        <location evidence="1">Membrane</location>
        <topology evidence="1">Multi-pass membrane protein</topology>
    </subcellularLocation>
</comment>
<feature type="region of interest" description="Disordered" evidence="8">
    <location>
        <begin position="274"/>
        <end position="297"/>
    </location>
</feature>
<evidence type="ECO:0000313" key="11">
    <source>
        <dbReference type="EMBL" id="GGB95433.1"/>
    </source>
</evidence>
<feature type="transmembrane region" description="Helical" evidence="9">
    <location>
        <begin position="151"/>
        <end position="169"/>
    </location>
</feature>
<dbReference type="Pfam" id="PF07885">
    <property type="entry name" value="Ion_trans_2"/>
    <property type="match status" value="1"/>
</dbReference>
<organism evidence="11 12">
    <name type="scientific">Marinobacterium zhoushanense</name>
    <dbReference type="NCBI Taxonomy" id="1679163"/>
    <lineage>
        <taxon>Bacteria</taxon>
        <taxon>Pseudomonadati</taxon>
        <taxon>Pseudomonadota</taxon>
        <taxon>Gammaproteobacteria</taxon>
        <taxon>Oceanospirillales</taxon>
        <taxon>Oceanospirillaceae</taxon>
        <taxon>Marinobacterium</taxon>
    </lineage>
</organism>
<keyword evidence="7 11" id="KW-0407">Ion channel</keyword>
<evidence type="ECO:0000256" key="6">
    <source>
        <dbReference type="ARBA" id="ARBA00023136"/>
    </source>
</evidence>
<keyword evidence="4 9" id="KW-1133">Transmembrane helix</keyword>
<name>A0ABQ1KGG6_9GAMM</name>
<reference evidence="12" key="1">
    <citation type="journal article" date="2019" name="Int. J. Syst. Evol. Microbiol.">
        <title>The Global Catalogue of Microorganisms (GCM) 10K type strain sequencing project: providing services to taxonomists for standard genome sequencing and annotation.</title>
        <authorList>
            <consortium name="The Broad Institute Genomics Platform"/>
            <consortium name="The Broad Institute Genome Sequencing Center for Infectious Disease"/>
            <person name="Wu L."/>
            <person name="Ma J."/>
        </authorList>
    </citation>
    <scope>NUCLEOTIDE SEQUENCE [LARGE SCALE GENOMIC DNA]</scope>
    <source>
        <strain evidence="12">CGMCC 1.15341</strain>
    </source>
</reference>
<dbReference type="RefSeq" id="WP_229680712.1">
    <property type="nucleotide sequence ID" value="NZ_BMIJ01000004.1"/>
</dbReference>
<evidence type="ECO:0000313" key="12">
    <source>
        <dbReference type="Proteomes" id="UP000629025"/>
    </source>
</evidence>
<dbReference type="SUPFAM" id="SSF81324">
    <property type="entry name" value="Voltage-gated potassium channels"/>
    <property type="match status" value="1"/>
</dbReference>
<keyword evidence="5" id="KW-0406">Ion transport</keyword>
<evidence type="ECO:0000256" key="4">
    <source>
        <dbReference type="ARBA" id="ARBA00022989"/>
    </source>
</evidence>
<keyword evidence="2" id="KW-0813">Transport</keyword>
<keyword evidence="12" id="KW-1185">Reference proteome</keyword>
<dbReference type="GO" id="GO:0034220">
    <property type="term" value="P:monoatomic ion transmembrane transport"/>
    <property type="evidence" value="ECO:0007669"/>
    <property type="project" value="UniProtKB-KW"/>
</dbReference>
<evidence type="ECO:0000256" key="8">
    <source>
        <dbReference type="SAM" id="MobiDB-lite"/>
    </source>
</evidence>
<sequence length="297" mass="34306">MTNRYRRHNELMIRIGLGGVDDEENPRAILWGKRLEWPMLLLAIWIILDWYLKAKGLSDPFFTQFTDWFIWTCFSAELSIMLALVDDRWRYLRQNWLNPIIILTGIPVLFGVDLFYSGVLRSLRLLIMLGILLKVSQDLRQILSRHHLGKTMAIAFLFLVISGFLISGIDPAFKGPLDGIWWAWVTMTTVGYGDLVPSTTEGRLFGMLLILAGIALFSMLTASFSVFFIERDEKEMVEKEDRNIQRIGQLEARLDRIEHHLARAVTTLERLEALEARERSPRQSEKADPSQKPSEPE</sequence>
<evidence type="ECO:0000259" key="10">
    <source>
        <dbReference type="Pfam" id="PF07885"/>
    </source>
</evidence>
<dbReference type="EMBL" id="BMIJ01000004">
    <property type="protein sequence ID" value="GGB95433.1"/>
    <property type="molecule type" value="Genomic_DNA"/>
</dbReference>
<dbReference type="InterPro" id="IPR028325">
    <property type="entry name" value="VG_K_chnl"/>
</dbReference>
<dbReference type="PANTHER" id="PTHR11537">
    <property type="entry name" value="VOLTAGE-GATED POTASSIUM CHANNEL"/>
    <property type="match status" value="1"/>
</dbReference>
<keyword evidence="3 9" id="KW-0812">Transmembrane</keyword>
<feature type="transmembrane region" description="Helical" evidence="9">
    <location>
        <begin position="204"/>
        <end position="229"/>
    </location>
</feature>
<evidence type="ECO:0000256" key="2">
    <source>
        <dbReference type="ARBA" id="ARBA00022448"/>
    </source>
</evidence>
<evidence type="ECO:0000256" key="3">
    <source>
        <dbReference type="ARBA" id="ARBA00022692"/>
    </source>
</evidence>
<feature type="domain" description="Potassium channel" evidence="10">
    <location>
        <begin position="156"/>
        <end position="228"/>
    </location>
</feature>
<dbReference type="Proteomes" id="UP000629025">
    <property type="component" value="Unassembled WGS sequence"/>
</dbReference>
<dbReference type="Gene3D" id="1.10.287.70">
    <property type="match status" value="1"/>
</dbReference>
<evidence type="ECO:0000256" key="5">
    <source>
        <dbReference type="ARBA" id="ARBA00023065"/>
    </source>
</evidence>
<feature type="transmembrane region" description="Helical" evidence="9">
    <location>
        <begin position="68"/>
        <end position="85"/>
    </location>
</feature>
<dbReference type="InterPro" id="IPR027359">
    <property type="entry name" value="Volt_channel_dom_sf"/>
</dbReference>
<evidence type="ECO:0000256" key="9">
    <source>
        <dbReference type="SAM" id="Phobius"/>
    </source>
</evidence>